<evidence type="ECO:0000256" key="1">
    <source>
        <dbReference type="ARBA" id="ARBA00004141"/>
    </source>
</evidence>
<reference evidence="9" key="1">
    <citation type="journal article" date="2023" name="Commun. Biol.">
        <title>Genome analysis of Parmales, the sister group of diatoms, reveals the evolutionary specialization of diatoms from phago-mixotrophs to photoautotrophs.</title>
        <authorList>
            <person name="Ban H."/>
            <person name="Sato S."/>
            <person name="Yoshikawa S."/>
            <person name="Yamada K."/>
            <person name="Nakamura Y."/>
            <person name="Ichinomiya M."/>
            <person name="Sato N."/>
            <person name="Blanc-Mathieu R."/>
            <person name="Endo H."/>
            <person name="Kuwata A."/>
            <person name="Ogata H."/>
        </authorList>
    </citation>
    <scope>NUCLEOTIDE SEQUENCE [LARGE SCALE GENOMIC DNA]</scope>
    <source>
        <strain evidence="9">NIES 3699</strain>
    </source>
</reference>
<name>A0A9W7EPP8_9STRA</name>
<feature type="compositionally biased region" description="Polar residues" evidence="5">
    <location>
        <begin position="16"/>
        <end position="25"/>
    </location>
</feature>
<keyword evidence="2 6" id="KW-0812">Transmembrane</keyword>
<keyword evidence="4 6" id="KW-0472">Membrane</keyword>
<feature type="transmembrane region" description="Helical" evidence="6">
    <location>
        <begin position="738"/>
        <end position="759"/>
    </location>
</feature>
<feature type="transmembrane region" description="Helical" evidence="6">
    <location>
        <begin position="374"/>
        <end position="397"/>
    </location>
</feature>
<keyword evidence="9" id="KW-1185">Reference proteome</keyword>
<feature type="compositionally biased region" description="Polar residues" evidence="5">
    <location>
        <begin position="876"/>
        <end position="887"/>
    </location>
</feature>
<feature type="transmembrane region" description="Helical" evidence="6">
    <location>
        <begin position="673"/>
        <end position="696"/>
    </location>
</feature>
<feature type="compositionally biased region" description="Polar residues" evidence="5">
    <location>
        <begin position="955"/>
        <end position="971"/>
    </location>
</feature>
<feature type="transmembrane region" description="Helical" evidence="6">
    <location>
        <begin position="446"/>
        <end position="469"/>
    </location>
</feature>
<dbReference type="GO" id="GO:0005509">
    <property type="term" value="F:calcium ion binding"/>
    <property type="evidence" value="ECO:0007669"/>
    <property type="project" value="InterPro"/>
</dbReference>
<dbReference type="AlphaFoldDB" id="A0A9W7EPP8"/>
<evidence type="ECO:0000256" key="3">
    <source>
        <dbReference type="ARBA" id="ARBA00022989"/>
    </source>
</evidence>
<dbReference type="PROSITE" id="PS50222">
    <property type="entry name" value="EF_HAND_2"/>
    <property type="match status" value="1"/>
</dbReference>
<proteinExistence type="predicted"/>
<evidence type="ECO:0000313" key="8">
    <source>
        <dbReference type="EMBL" id="GMH88369.1"/>
    </source>
</evidence>
<protein>
    <recommendedName>
        <fullName evidence="7">EF-hand domain-containing protein</fullName>
    </recommendedName>
</protein>
<evidence type="ECO:0000256" key="6">
    <source>
        <dbReference type="SAM" id="Phobius"/>
    </source>
</evidence>
<dbReference type="Gene3D" id="1.10.287.70">
    <property type="match status" value="2"/>
</dbReference>
<feature type="transmembrane region" description="Helical" evidence="6">
    <location>
        <begin position="824"/>
        <end position="848"/>
    </location>
</feature>
<organism evidence="8 9">
    <name type="scientific">Triparma verrucosa</name>
    <dbReference type="NCBI Taxonomy" id="1606542"/>
    <lineage>
        <taxon>Eukaryota</taxon>
        <taxon>Sar</taxon>
        <taxon>Stramenopiles</taxon>
        <taxon>Ochrophyta</taxon>
        <taxon>Bolidophyceae</taxon>
        <taxon>Parmales</taxon>
        <taxon>Triparmaceae</taxon>
        <taxon>Triparma</taxon>
    </lineage>
</organism>
<dbReference type="Proteomes" id="UP001165160">
    <property type="component" value="Unassembled WGS sequence"/>
</dbReference>
<evidence type="ECO:0000256" key="5">
    <source>
        <dbReference type="SAM" id="MobiDB-lite"/>
    </source>
</evidence>
<comment type="caution">
    <text evidence="8">The sequence shown here is derived from an EMBL/GenBank/DDBJ whole genome shotgun (WGS) entry which is preliminary data.</text>
</comment>
<dbReference type="InterPro" id="IPR005821">
    <property type="entry name" value="Ion_trans_dom"/>
</dbReference>
<dbReference type="PANTHER" id="PTHR46726:SF1">
    <property type="entry name" value="TWO-PORE CALCIUM CHANNEL 3"/>
    <property type="match status" value="1"/>
</dbReference>
<feature type="region of interest" description="Disordered" evidence="5">
    <location>
        <begin position="82"/>
        <end position="157"/>
    </location>
</feature>
<dbReference type="PANTHER" id="PTHR46726">
    <property type="entry name" value="TWO PORE CHANNEL 3"/>
    <property type="match status" value="1"/>
</dbReference>
<dbReference type="Pfam" id="PF00520">
    <property type="entry name" value="Ion_trans"/>
    <property type="match status" value="2"/>
</dbReference>
<feature type="compositionally biased region" description="Low complexity" evidence="5">
    <location>
        <begin position="120"/>
        <end position="154"/>
    </location>
</feature>
<gene>
    <name evidence="8" type="ORF">TrVE_jg7367</name>
</gene>
<dbReference type="SUPFAM" id="SSF81324">
    <property type="entry name" value="Voltage-gated potassium channels"/>
    <property type="match status" value="2"/>
</dbReference>
<feature type="transmembrane region" description="Helical" evidence="6">
    <location>
        <begin position="321"/>
        <end position="341"/>
    </location>
</feature>
<dbReference type="EMBL" id="BRXX01000081">
    <property type="protein sequence ID" value="GMH88369.1"/>
    <property type="molecule type" value="Genomic_DNA"/>
</dbReference>
<evidence type="ECO:0000313" key="9">
    <source>
        <dbReference type="Proteomes" id="UP001165160"/>
    </source>
</evidence>
<evidence type="ECO:0000256" key="4">
    <source>
        <dbReference type="ARBA" id="ARBA00023136"/>
    </source>
</evidence>
<evidence type="ECO:0000256" key="2">
    <source>
        <dbReference type="ARBA" id="ARBA00022692"/>
    </source>
</evidence>
<feature type="region of interest" description="Disordered" evidence="5">
    <location>
        <begin position="1020"/>
        <end position="1039"/>
    </location>
</feature>
<keyword evidence="3 6" id="KW-1133">Transmembrane helix</keyword>
<feature type="transmembrane region" description="Helical" evidence="6">
    <location>
        <begin position="409"/>
        <end position="426"/>
    </location>
</feature>
<feature type="transmembrane region" description="Helical" evidence="6">
    <location>
        <begin position="708"/>
        <end position="726"/>
    </location>
</feature>
<feature type="region of interest" description="Disordered" evidence="5">
    <location>
        <begin position="917"/>
        <end position="978"/>
    </location>
</feature>
<feature type="transmembrane region" description="Helical" evidence="6">
    <location>
        <begin position="606"/>
        <end position="628"/>
    </location>
</feature>
<feature type="region of interest" description="Disordered" evidence="5">
    <location>
        <begin position="868"/>
        <end position="888"/>
    </location>
</feature>
<accession>A0A9W7EPP8</accession>
<dbReference type="GO" id="GO:0005216">
    <property type="term" value="F:monoatomic ion channel activity"/>
    <property type="evidence" value="ECO:0007669"/>
    <property type="project" value="InterPro"/>
</dbReference>
<evidence type="ECO:0000259" key="7">
    <source>
        <dbReference type="PROSITE" id="PS50222"/>
    </source>
</evidence>
<feature type="transmembrane region" description="Helical" evidence="6">
    <location>
        <begin position="212"/>
        <end position="231"/>
    </location>
</feature>
<feature type="domain" description="EF-hand" evidence="7">
    <location>
        <begin position="486"/>
        <end position="521"/>
    </location>
</feature>
<sequence length="1039" mass="119009">MVLQRVSDQPERPHLTSRSSESDLITTSSRSRTESLLQKVDFNSGIKSLNPYRSFYTSLKFEEGKLRHLDRKLAHEFQVKNLTIEEEDEEGGSSPMTEFSTSPLPSSEDQSAARSFKQPKSSSEKAISSTSTGSPSSSRPSSSNNRPSSSNNSKGKNRQSKFFFDLKSKINSVEERVTRAAVYIHDAIHERPIKTHRSVGLPMQAYTCLHNYWYRFTISSLSFVHLMLAFLEPALNYEDPDKVAFSNSFGKYGNDVVEKVLWIETVIVAVYALDVGMNLYCAGVQDYFGVRKVDRQSIRLKAITDNLPSYQSFKYLHQFKFFALIAFVIDIYFSWGVGLHARRFSRLLRPMYFTVWSPELRRWGMLICRTVPHIWELLVLLVVVLTVFSVAGVMLFGRPEMKSYYTDDLQNFENFPLAFIAMYVLFTTENYPDIMTPSYDSNKMYAIFFCSFLMIVMFFLGNLAIPTLYRAFKLNHHKEALHGRILERTALLAAFQLLDIERKGQIELQVFKRVLAKVRPDMFDPKTGEEKERGIAKTMFFELAQTDPERKIIYPIDFFRCCEVILIDWASVRGVSAEEQSLYDRICGNGDLQHFRQKLQVLLESVVFDKIVLSVTSIVTLLLAFFNSGVIPDWFIEAVAEIYIYCCAFEQVLKMYAIGFRTLSKSWATKYDLAVIGWSLFCQVAGLCADSIVSVVGENDATRFLMTYRRSMGSLFIVLRFIRVIFISKRLRKLKVVLTIYPFMANSMALTLLFLYFWALGGMYLFGELDMYSDITTNCQLEYESSLDFSNFAAANMRLFQILTSSNWHLIMYTSMCTMNHRYYAFYFILFHLIAVLILLQIVIAIYVEAFIAFQDKDGEEDKEIYFEDGDDSYEESSQSGSRTASMRLNEEEIHAVAEMRRQQFILNSFDKRKQVATQGGHLTENDDGNGSGSFHHGQEFVGVQTPDSRFASYDTKNSKNSTVGSKSSKGSNRRVRVGSMPGFVSPLNVVARMDMPAFVNSEIEVLTSIAPPGLQLREAAEKANEKEQRERLESKHLE</sequence>
<dbReference type="InterPro" id="IPR002048">
    <property type="entry name" value="EF_hand_dom"/>
</dbReference>
<comment type="subcellular location">
    <subcellularLocation>
        <location evidence="1">Membrane</location>
        <topology evidence="1">Multi-pass membrane protein</topology>
    </subcellularLocation>
</comment>
<feature type="region of interest" description="Disordered" evidence="5">
    <location>
        <begin position="1"/>
        <end position="32"/>
    </location>
</feature>
<feature type="transmembrane region" description="Helical" evidence="6">
    <location>
        <begin position="634"/>
        <end position="653"/>
    </location>
</feature>
<dbReference type="GO" id="GO:0016020">
    <property type="term" value="C:membrane"/>
    <property type="evidence" value="ECO:0007669"/>
    <property type="project" value="UniProtKB-SubCell"/>
</dbReference>
<feature type="compositionally biased region" description="Polar residues" evidence="5">
    <location>
        <begin position="94"/>
        <end position="113"/>
    </location>
</feature>